<reference evidence="1" key="1">
    <citation type="submission" date="2023-07" db="EMBL/GenBank/DDBJ databases">
        <title>draft genome sequence of fig (Ficus carica).</title>
        <authorList>
            <person name="Takahashi T."/>
            <person name="Nishimura K."/>
        </authorList>
    </citation>
    <scope>NUCLEOTIDE SEQUENCE</scope>
</reference>
<keyword evidence="2" id="KW-1185">Reference proteome</keyword>
<dbReference type="AlphaFoldDB" id="A0AA88A7C3"/>
<proteinExistence type="predicted"/>
<accession>A0AA88A7C3</accession>
<evidence type="ECO:0000313" key="2">
    <source>
        <dbReference type="Proteomes" id="UP001187192"/>
    </source>
</evidence>
<dbReference type="Proteomes" id="UP001187192">
    <property type="component" value="Unassembled WGS sequence"/>
</dbReference>
<name>A0AA88A7C3_FICCA</name>
<organism evidence="1 2">
    <name type="scientific">Ficus carica</name>
    <name type="common">Common fig</name>
    <dbReference type="NCBI Taxonomy" id="3494"/>
    <lineage>
        <taxon>Eukaryota</taxon>
        <taxon>Viridiplantae</taxon>
        <taxon>Streptophyta</taxon>
        <taxon>Embryophyta</taxon>
        <taxon>Tracheophyta</taxon>
        <taxon>Spermatophyta</taxon>
        <taxon>Magnoliopsida</taxon>
        <taxon>eudicotyledons</taxon>
        <taxon>Gunneridae</taxon>
        <taxon>Pentapetalae</taxon>
        <taxon>rosids</taxon>
        <taxon>fabids</taxon>
        <taxon>Rosales</taxon>
        <taxon>Moraceae</taxon>
        <taxon>Ficeae</taxon>
        <taxon>Ficus</taxon>
    </lineage>
</organism>
<protein>
    <submittedName>
        <fullName evidence="1">Uncharacterized protein</fullName>
    </submittedName>
</protein>
<evidence type="ECO:0000313" key="1">
    <source>
        <dbReference type="EMBL" id="GMN40483.1"/>
    </source>
</evidence>
<comment type="caution">
    <text evidence="1">The sequence shown here is derived from an EMBL/GenBank/DDBJ whole genome shotgun (WGS) entry which is preliminary data.</text>
</comment>
<sequence>MQWRFWFRDFTFPPSEIPSEERERKREERERRERVPWNLGKTEEMNECLRCGGGRRYVIDVKRSVTVLDL</sequence>
<dbReference type="EMBL" id="BTGU01000011">
    <property type="protein sequence ID" value="GMN40483.1"/>
    <property type="molecule type" value="Genomic_DNA"/>
</dbReference>
<gene>
    <name evidence="1" type="ORF">TIFTF001_009708</name>
</gene>